<feature type="transmembrane region" description="Helical" evidence="6">
    <location>
        <begin position="263"/>
        <end position="284"/>
    </location>
</feature>
<keyword evidence="3 6" id="KW-0812">Transmembrane</keyword>
<dbReference type="GO" id="GO:0005886">
    <property type="term" value="C:plasma membrane"/>
    <property type="evidence" value="ECO:0007669"/>
    <property type="project" value="UniProtKB-SubCell"/>
</dbReference>
<feature type="transmembrane region" description="Helical" evidence="6">
    <location>
        <begin position="50"/>
        <end position="69"/>
    </location>
</feature>
<evidence type="ECO:0000259" key="7">
    <source>
        <dbReference type="PROSITE" id="PS50850"/>
    </source>
</evidence>
<dbReference type="AlphaFoldDB" id="A0A0N9IAK5"/>
<keyword evidence="5 6" id="KW-0472">Membrane</keyword>
<keyword evidence="2" id="KW-0813">Transport</keyword>
<evidence type="ECO:0000256" key="2">
    <source>
        <dbReference type="ARBA" id="ARBA00022448"/>
    </source>
</evidence>
<organism evidence="8 9">
    <name type="scientific">Kibdelosporangium phytohabitans</name>
    <dbReference type="NCBI Taxonomy" id="860235"/>
    <lineage>
        <taxon>Bacteria</taxon>
        <taxon>Bacillati</taxon>
        <taxon>Actinomycetota</taxon>
        <taxon>Actinomycetes</taxon>
        <taxon>Pseudonocardiales</taxon>
        <taxon>Pseudonocardiaceae</taxon>
        <taxon>Kibdelosporangium</taxon>
    </lineage>
</organism>
<feature type="transmembrane region" description="Helical" evidence="6">
    <location>
        <begin position="198"/>
        <end position="216"/>
    </location>
</feature>
<proteinExistence type="predicted"/>
<feature type="transmembrane region" description="Helical" evidence="6">
    <location>
        <begin position="385"/>
        <end position="405"/>
    </location>
</feature>
<feature type="transmembrane region" description="Helical" evidence="6">
    <location>
        <begin position="21"/>
        <end position="38"/>
    </location>
</feature>
<evidence type="ECO:0000313" key="9">
    <source>
        <dbReference type="Proteomes" id="UP000063699"/>
    </source>
</evidence>
<dbReference type="OrthoDB" id="3538392at2"/>
<evidence type="ECO:0000256" key="5">
    <source>
        <dbReference type="ARBA" id="ARBA00023136"/>
    </source>
</evidence>
<dbReference type="Gene3D" id="1.20.1250.20">
    <property type="entry name" value="MFS general substrate transporter like domains"/>
    <property type="match status" value="1"/>
</dbReference>
<feature type="transmembrane region" description="Helical" evidence="6">
    <location>
        <begin position="222"/>
        <end position="243"/>
    </location>
</feature>
<feature type="domain" description="Major facilitator superfamily (MFS) profile" evidence="7">
    <location>
        <begin position="1"/>
        <end position="434"/>
    </location>
</feature>
<feature type="transmembrane region" description="Helical" evidence="6">
    <location>
        <begin position="81"/>
        <end position="104"/>
    </location>
</feature>
<dbReference type="GO" id="GO:0022857">
    <property type="term" value="F:transmembrane transporter activity"/>
    <property type="evidence" value="ECO:0007669"/>
    <property type="project" value="InterPro"/>
</dbReference>
<protein>
    <submittedName>
        <fullName evidence="8">Gramicidin biosynthesis protein</fullName>
    </submittedName>
</protein>
<dbReference type="RefSeq" id="WP_054295286.1">
    <property type="nucleotide sequence ID" value="NZ_CP012752.1"/>
</dbReference>
<keyword evidence="4 6" id="KW-1133">Transmembrane helix</keyword>
<feature type="transmembrane region" description="Helical" evidence="6">
    <location>
        <begin position="137"/>
        <end position="160"/>
    </location>
</feature>
<evidence type="ECO:0000256" key="4">
    <source>
        <dbReference type="ARBA" id="ARBA00022989"/>
    </source>
</evidence>
<dbReference type="Pfam" id="PF07690">
    <property type="entry name" value="MFS_1"/>
    <property type="match status" value="1"/>
</dbReference>
<evidence type="ECO:0000256" key="3">
    <source>
        <dbReference type="ARBA" id="ARBA00022692"/>
    </source>
</evidence>
<sequence length="434" mass="43202">MTTTSVRIEPGARSTGIRLGALFGPAVFGVTAAGVALPDVARDLQVTPAAVAWVLTAHAVALGVGTALFGRLADALGVRTALLSGAVVTVVGAVVCVASPNLAVLVAGRFLLASGSGAMTSCALTLVAAGDPDKRPTVLAGFGATMAVFSASATLLGGVVTQWLTWRLTVVLPVLSVLVIPLCLGLANRPGSRRPVDVTGAAVLTLTVSSLILLIQSPSLSLPTGLTIAAGAAMLAGAGVLALRVRSSPTGFLPRSLITDRVYLLAATVGIGVYGGLFASMWAVPQVLAEHHGWPVLLIGLALLPGAFVGAVLSRLAGRGGTKLLTAVAAASALCLAAAGFLGGGWVLLVTGTSLGFAAFAVTQVVTTGVMSVHIPPDRRGGALGILNMSFFVGGGIGAAVAGALSKVMPMTGALAVVALLPLVSAFLARRIRR</sequence>
<feature type="transmembrane region" description="Helical" evidence="6">
    <location>
        <begin position="166"/>
        <end position="186"/>
    </location>
</feature>
<dbReference type="KEGG" id="kphy:AOZ06_46895"/>
<evidence type="ECO:0000256" key="6">
    <source>
        <dbReference type="SAM" id="Phobius"/>
    </source>
</evidence>
<evidence type="ECO:0000313" key="8">
    <source>
        <dbReference type="EMBL" id="ALG13397.1"/>
    </source>
</evidence>
<dbReference type="PANTHER" id="PTHR42718:SF9">
    <property type="entry name" value="MAJOR FACILITATOR SUPERFAMILY MULTIDRUG TRANSPORTER MFSC"/>
    <property type="match status" value="1"/>
</dbReference>
<dbReference type="InterPro" id="IPR036259">
    <property type="entry name" value="MFS_trans_sf"/>
</dbReference>
<dbReference type="EMBL" id="CP012752">
    <property type="protein sequence ID" value="ALG13397.1"/>
    <property type="molecule type" value="Genomic_DNA"/>
</dbReference>
<dbReference type="PROSITE" id="PS50850">
    <property type="entry name" value="MFS"/>
    <property type="match status" value="1"/>
</dbReference>
<feature type="transmembrane region" description="Helical" evidence="6">
    <location>
        <begin position="296"/>
        <end position="317"/>
    </location>
</feature>
<accession>A0A0N9IAK5</accession>
<dbReference type="InterPro" id="IPR020846">
    <property type="entry name" value="MFS_dom"/>
</dbReference>
<dbReference type="PANTHER" id="PTHR42718">
    <property type="entry name" value="MAJOR FACILITATOR SUPERFAMILY MULTIDRUG TRANSPORTER MFSC"/>
    <property type="match status" value="1"/>
</dbReference>
<feature type="transmembrane region" description="Helical" evidence="6">
    <location>
        <begin position="355"/>
        <end position="373"/>
    </location>
</feature>
<gene>
    <name evidence="8" type="ORF">AOZ06_46895</name>
</gene>
<dbReference type="SUPFAM" id="SSF103473">
    <property type="entry name" value="MFS general substrate transporter"/>
    <property type="match status" value="1"/>
</dbReference>
<reference evidence="8 9" key="1">
    <citation type="submission" date="2015-07" db="EMBL/GenBank/DDBJ databases">
        <title>Genome sequencing of Kibdelosporangium phytohabitans.</title>
        <authorList>
            <person name="Qin S."/>
            <person name="Xing K."/>
        </authorList>
    </citation>
    <scope>NUCLEOTIDE SEQUENCE [LARGE SCALE GENOMIC DNA]</scope>
    <source>
        <strain evidence="8 9">KLBMP1111</strain>
    </source>
</reference>
<feature type="transmembrane region" description="Helical" evidence="6">
    <location>
        <begin position="110"/>
        <end position="130"/>
    </location>
</feature>
<keyword evidence="9" id="KW-1185">Reference proteome</keyword>
<dbReference type="InterPro" id="IPR011701">
    <property type="entry name" value="MFS"/>
</dbReference>
<dbReference type="PRINTS" id="PR01036">
    <property type="entry name" value="TCRTETB"/>
</dbReference>
<comment type="subcellular location">
    <subcellularLocation>
        <location evidence="1">Cell membrane</location>
        <topology evidence="1">Multi-pass membrane protein</topology>
    </subcellularLocation>
</comment>
<name>A0A0N9IAK5_9PSEU</name>
<dbReference type="Proteomes" id="UP000063699">
    <property type="component" value="Chromosome"/>
</dbReference>
<feature type="transmembrane region" description="Helical" evidence="6">
    <location>
        <begin position="411"/>
        <end position="429"/>
    </location>
</feature>
<feature type="transmembrane region" description="Helical" evidence="6">
    <location>
        <begin position="324"/>
        <end position="349"/>
    </location>
</feature>
<dbReference type="Gene3D" id="1.20.1720.10">
    <property type="entry name" value="Multidrug resistance protein D"/>
    <property type="match status" value="1"/>
</dbReference>
<dbReference type="STRING" id="860235.AOZ06_46895"/>
<evidence type="ECO:0000256" key="1">
    <source>
        <dbReference type="ARBA" id="ARBA00004651"/>
    </source>
</evidence>